<evidence type="ECO:0000256" key="1">
    <source>
        <dbReference type="SAM" id="MobiDB-lite"/>
    </source>
</evidence>
<sequence length="216" mass="23976">MQKEKQIKSYQRKTKSGKVVTVKAHTAKYTAADMAAEALRKKHGAGNELEGLKRKSPGNKEKPSERQSKELLHSSSGKVYKRGSSGELVEVNPSKTSKKKETKKPKPRSNAKSKNRTIGTGVNGPVKKSPKTKDVLPIPEAKTKKRMSPKSTKRTGHAGKSTPFSGQTQLKQEMAMWKKSPTSAMGKASRNNITKLLQEKKKQGHKLTKREEAFLW</sequence>
<feature type="compositionally biased region" description="Basic residues" evidence="1">
    <location>
        <begin position="143"/>
        <end position="157"/>
    </location>
</feature>
<feature type="compositionally biased region" description="Basic residues" evidence="1">
    <location>
        <begin position="96"/>
        <end position="115"/>
    </location>
</feature>
<name>A0A8S5S9Q4_9CAUD</name>
<protein>
    <submittedName>
        <fullName evidence="2">Uncharacterized protein</fullName>
    </submittedName>
</protein>
<feature type="compositionally biased region" description="Polar residues" evidence="1">
    <location>
        <begin position="162"/>
        <end position="171"/>
    </location>
</feature>
<organism evidence="2">
    <name type="scientific">Myoviridae sp. ctByu2</name>
    <dbReference type="NCBI Taxonomy" id="2827668"/>
    <lineage>
        <taxon>Viruses</taxon>
        <taxon>Duplodnaviria</taxon>
        <taxon>Heunggongvirae</taxon>
        <taxon>Uroviricota</taxon>
        <taxon>Caudoviricetes</taxon>
    </lineage>
</organism>
<proteinExistence type="predicted"/>
<feature type="region of interest" description="Disordered" evidence="1">
    <location>
        <begin position="1"/>
        <end position="20"/>
    </location>
</feature>
<evidence type="ECO:0000313" key="2">
    <source>
        <dbReference type="EMBL" id="DAF47689.1"/>
    </source>
</evidence>
<feature type="compositionally biased region" description="Basic and acidic residues" evidence="1">
    <location>
        <begin position="50"/>
        <end position="72"/>
    </location>
</feature>
<accession>A0A8S5S9Q4</accession>
<dbReference type="EMBL" id="BK032557">
    <property type="protein sequence ID" value="DAF47689.1"/>
    <property type="molecule type" value="Genomic_DNA"/>
</dbReference>
<reference evidence="2" key="1">
    <citation type="journal article" date="2021" name="Proc. Natl. Acad. Sci. U.S.A.">
        <title>A Catalog of Tens of Thousands of Viruses from Human Metagenomes Reveals Hidden Associations with Chronic Diseases.</title>
        <authorList>
            <person name="Tisza M.J."/>
            <person name="Buck C.B."/>
        </authorList>
    </citation>
    <scope>NUCLEOTIDE SEQUENCE</scope>
    <source>
        <strain evidence="2">CtByu2</strain>
    </source>
</reference>
<feature type="region of interest" description="Disordered" evidence="1">
    <location>
        <begin position="40"/>
        <end position="189"/>
    </location>
</feature>